<proteinExistence type="predicted"/>
<gene>
    <name evidence="2" type="ORF">GGQ64_005367</name>
</gene>
<dbReference type="AlphaFoldDB" id="A0A7W6GLV2"/>
<evidence type="ECO:0008006" key="4">
    <source>
        <dbReference type="Google" id="ProtNLM"/>
    </source>
</evidence>
<protein>
    <recommendedName>
        <fullName evidence="4">DUF551 domain-containing protein</fullName>
    </recommendedName>
</protein>
<sequence>MSGLQEVLSEIKRRRVLCRENNVAPGTANEDAIYRICEEIVSNALAERTRALSQLEAGKVGPHSEMARAGAVVLMKAEEDSRGAGTDTYRDVAVKVWSAMSTLASPSLAPEAEPVAWRYEDCSRSQGWDTTYSAFEPSPSPFIAEVTPLYEATPTHAVDADAVIEADDGWTKVPEEPPLELLKSINIDNQVLAYEKGRYYNAWFTFEPGEGAWFWTDDADSEPDPSHYRALSLPPSADKGE</sequence>
<evidence type="ECO:0000313" key="2">
    <source>
        <dbReference type="EMBL" id="MBB3980120.1"/>
    </source>
</evidence>
<feature type="region of interest" description="Disordered" evidence="1">
    <location>
        <begin position="218"/>
        <end position="241"/>
    </location>
</feature>
<comment type="caution">
    <text evidence="2">The sequence shown here is derived from an EMBL/GenBank/DDBJ whole genome shotgun (WGS) entry which is preliminary data.</text>
</comment>
<dbReference type="EMBL" id="JACIEE010000015">
    <property type="protein sequence ID" value="MBB3980120.1"/>
    <property type="molecule type" value="Genomic_DNA"/>
</dbReference>
<evidence type="ECO:0000256" key="1">
    <source>
        <dbReference type="SAM" id="MobiDB-lite"/>
    </source>
</evidence>
<accession>A0A7W6GLV2</accession>
<reference evidence="2 3" key="1">
    <citation type="submission" date="2020-08" db="EMBL/GenBank/DDBJ databases">
        <title>Genomic Encyclopedia of Type Strains, Phase IV (KMG-IV): sequencing the most valuable type-strain genomes for metagenomic binning, comparative biology and taxonomic classification.</title>
        <authorList>
            <person name="Goeker M."/>
        </authorList>
    </citation>
    <scope>NUCLEOTIDE SEQUENCE [LARGE SCALE GENOMIC DNA]</scope>
    <source>
        <strain evidence="2 3">DSM 100211</strain>
    </source>
</reference>
<dbReference type="RefSeq" id="WP_183808271.1">
    <property type="nucleotide sequence ID" value="NZ_JACIEE010000015.1"/>
</dbReference>
<organism evidence="2 3">
    <name type="scientific">Mycoplana azooxidifex</name>
    <dbReference type="NCBI Taxonomy" id="1636188"/>
    <lineage>
        <taxon>Bacteria</taxon>
        <taxon>Pseudomonadati</taxon>
        <taxon>Pseudomonadota</taxon>
        <taxon>Alphaproteobacteria</taxon>
        <taxon>Hyphomicrobiales</taxon>
        <taxon>Rhizobiaceae</taxon>
        <taxon>Mycoplana</taxon>
    </lineage>
</organism>
<dbReference type="Proteomes" id="UP000574761">
    <property type="component" value="Unassembled WGS sequence"/>
</dbReference>
<name>A0A7W6GLV2_9HYPH</name>
<evidence type="ECO:0000313" key="3">
    <source>
        <dbReference type="Proteomes" id="UP000574761"/>
    </source>
</evidence>
<keyword evidence="3" id="KW-1185">Reference proteome</keyword>